<evidence type="ECO:0000313" key="1">
    <source>
        <dbReference type="EMBL" id="ACN92747.1"/>
    </source>
</evidence>
<keyword evidence="1" id="KW-0614">Plasmid</keyword>
<dbReference type="Proteomes" id="UP000006208">
    <property type="component" value="Plasmid 118a_lp28-5"/>
</dbReference>
<accession>A0A7U3YAZ8</accession>
<reference evidence="1 2" key="1">
    <citation type="journal article" date="2011" name="J. Bacteriol.">
        <title>Whole-genome sequences of thirteen isolates of Borrelia burgdorferi.</title>
        <authorList>
            <person name="Schutzer S.E."/>
            <person name="Fraser-Liggett C.M."/>
            <person name="Casjens S.R."/>
            <person name="Qiu W.G."/>
            <person name="Dunn J.J."/>
            <person name="Mongodin E.F."/>
            <person name="Luft B.J."/>
        </authorList>
    </citation>
    <scope>NUCLEOTIDE SEQUENCE [LARGE SCALE GENOMIC DNA]</scope>
    <source>
        <strain evidence="1 2">118a</strain>
        <plasmid evidence="1 2">118a_lp28-5</plasmid>
    </source>
</reference>
<protein>
    <submittedName>
        <fullName evidence="1">Uncharacterized protein</fullName>
    </submittedName>
</protein>
<geneLocation type="plasmid" evidence="1 2">
    <name>118a_lp28-5</name>
</geneLocation>
<sequence>MNPFIKILVYEKDLHYKSSTIKNKSCCIFFPYTMEKIYNNLELNAVEICVLRDMKRVVDKFYEC</sequence>
<name>A0A7U3YAZ8_BORBG</name>
<organism evidence="1 2">
    <name type="scientific">Borreliella burgdorferi 118a</name>
    <dbReference type="NCBI Taxonomy" id="476210"/>
    <lineage>
        <taxon>Bacteria</taxon>
        <taxon>Pseudomonadati</taxon>
        <taxon>Spirochaetota</taxon>
        <taxon>Spirochaetia</taxon>
        <taxon>Spirochaetales</taxon>
        <taxon>Borreliaceae</taxon>
        <taxon>Borreliella</taxon>
    </lineage>
</organism>
<dbReference type="EMBL" id="CP001529">
    <property type="protein sequence ID" value="ACN92747.1"/>
    <property type="molecule type" value="Genomic_DNA"/>
</dbReference>
<gene>
    <name evidence="1" type="ORF">BBU118A_Y10</name>
</gene>
<proteinExistence type="predicted"/>
<evidence type="ECO:0000313" key="2">
    <source>
        <dbReference type="Proteomes" id="UP000006208"/>
    </source>
</evidence>
<dbReference type="AlphaFoldDB" id="A0A7U3YAZ8"/>